<keyword evidence="4" id="KW-0515">Mutator protein</keyword>
<dbReference type="InterPro" id="IPR022880">
    <property type="entry name" value="DNApol_IV"/>
</dbReference>
<dbReference type="Gene3D" id="3.30.70.270">
    <property type="match status" value="1"/>
</dbReference>
<keyword evidence="4" id="KW-0239">DNA-directed DNA polymerase</keyword>
<comment type="catalytic activity">
    <reaction evidence="3 4">
        <text>DNA(n) + a 2'-deoxyribonucleoside 5'-triphosphate = DNA(n+1) + diphosphate</text>
        <dbReference type="Rhea" id="RHEA:22508"/>
        <dbReference type="Rhea" id="RHEA-COMP:17339"/>
        <dbReference type="Rhea" id="RHEA-COMP:17340"/>
        <dbReference type="ChEBI" id="CHEBI:33019"/>
        <dbReference type="ChEBI" id="CHEBI:61560"/>
        <dbReference type="ChEBI" id="CHEBI:173112"/>
        <dbReference type="EC" id="2.7.7.7"/>
    </reaction>
</comment>
<gene>
    <name evidence="4" type="primary">dinB</name>
    <name evidence="7" type="ORF">GCM10009547_47720</name>
</gene>
<feature type="region of interest" description="Disordered" evidence="5">
    <location>
        <begin position="423"/>
        <end position="443"/>
    </location>
</feature>
<dbReference type="InterPro" id="IPR050116">
    <property type="entry name" value="DNA_polymerase-Y"/>
</dbReference>
<name>A0ABN1HCB0_9ACTN</name>
<dbReference type="InterPro" id="IPR036775">
    <property type="entry name" value="DNA_pol_Y-fam_lit_finger_sf"/>
</dbReference>
<evidence type="ECO:0000256" key="2">
    <source>
        <dbReference type="ARBA" id="ARBA00025589"/>
    </source>
</evidence>
<evidence type="ECO:0000256" key="3">
    <source>
        <dbReference type="ARBA" id="ARBA00049244"/>
    </source>
</evidence>
<dbReference type="Pfam" id="PF11798">
    <property type="entry name" value="IMS_HHH"/>
    <property type="match status" value="1"/>
</dbReference>
<evidence type="ECO:0000313" key="8">
    <source>
        <dbReference type="Proteomes" id="UP001500957"/>
    </source>
</evidence>
<comment type="subunit">
    <text evidence="4">Monomer.</text>
</comment>
<dbReference type="CDD" id="cd03586">
    <property type="entry name" value="PolY_Pol_IV_kappa"/>
    <property type="match status" value="1"/>
</dbReference>
<feature type="active site" evidence="4">
    <location>
        <position position="109"/>
    </location>
</feature>
<keyword evidence="4" id="KW-0963">Cytoplasm</keyword>
<comment type="cofactor">
    <cofactor evidence="4">
        <name>Mg(2+)</name>
        <dbReference type="ChEBI" id="CHEBI:18420"/>
    </cofactor>
    <text evidence="4">Binds 2 magnesium ions per subunit.</text>
</comment>
<dbReference type="HAMAP" id="MF_01113">
    <property type="entry name" value="DNApol_IV"/>
    <property type="match status" value="1"/>
</dbReference>
<feature type="binding site" evidence="4">
    <location>
        <position position="108"/>
    </location>
    <ligand>
        <name>Mg(2+)</name>
        <dbReference type="ChEBI" id="CHEBI:18420"/>
    </ligand>
</feature>
<dbReference type="InterPro" id="IPR017961">
    <property type="entry name" value="DNA_pol_Y-fam_little_finger"/>
</dbReference>
<evidence type="ECO:0000256" key="4">
    <source>
        <dbReference type="HAMAP-Rule" id="MF_01113"/>
    </source>
</evidence>
<dbReference type="PANTHER" id="PTHR11076:SF33">
    <property type="entry name" value="DNA POLYMERASE KAPPA"/>
    <property type="match status" value="1"/>
</dbReference>
<dbReference type="Gene3D" id="1.10.150.20">
    <property type="entry name" value="5' to 3' exonuclease, C-terminal subdomain"/>
    <property type="match status" value="1"/>
</dbReference>
<keyword evidence="4" id="KW-0234">DNA repair</keyword>
<keyword evidence="4" id="KW-0238">DNA-binding</keyword>
<keyword evidence="4" id="KW-0235">DNA replication</keyword>
<reference evidence="8" key="1">
    <citation type="journal article" date="2019" name="Int. J. Syst. Evol. Microbiol.">
        <title>The Global Catalogue of Microorganisms (GCM) 10K type strain sequencing project: providing services to taxonomists for standard genome sequencing and annotation.</title>
        <authorList>
            <consortium name="The Broad Institute Genomics Platform"/>
            <consortium name="The Broad Institute Genome Sequencing Center for Infectious Disease"/>
            <person name="Wu L."/>
            <person name="Ma J."/>
        </authorList>
    </citation>
    <scope>NUCLEOTIDE SEQUENCE [LARGE SCALE GENOMIC DNA]</scope>
    <source>
        <strain evidence="8">JCM 10671</strain>
    </source>
</reference>
<feature type="binding site" evidence="4">
    <location>
        <position position="14"/>
    </location>
    <ligand>
        <name>Mg(2+)</name>
        <dbReference type="ChEBI" id="CHEBI:18420"/>
    </ligand>
</feature>
<dbReference type="Pfam" id="PF11799">
    <property type="entry name" value="IMS_C"/>
    <property type="match status" value="1"/>
</dbReference>
<comment type="similarity">
    <text evidence="1 4">Belongs to the DNA polymerase type-Y family.</text>
</comment>
<dbReference type="Gene3D" id="3.40.1170.60">
    <property type="match status" value="1"/>
</dbReference>
<dbReference type="PROSITE" id="PS50173">
    <property type="entry name" value="UMUC"/>
    <property type="match status" value="1"/>
</dbReference>
<keyword evidence="4" id="KW-0548">Nucleotidyltransferase</keyword>
<keyword evidence="4" id="KW-0479">Metal-binding</keyword>
<sequence>MAAVRSEPSVLHLDLDAFFAAVEQRDKPSLRGKPVVVGGIGPRGVVATASYEARAFGIGSAMPATQARALCPNAAFLGGRFEAYRAVSEIVMGLLRELSPAVEPLSLDEAFADLAVTDSGWDVERVRTVAADLKAAVHDATGLTASVGAGTSKLIAKIASDLDKPDGLVVVEPGTELDLLHPMPVRKLWTVGPATAERLRRAGVHTVADLAAVDETELVGLLGQAHGKLLARLSRGEDDRPVSPHRESKSVSVEDTFERDVVERALLTENCDRMAATVSRRLRAASLSGRTVTVKIRRHDFQSHTRSTTLPGPTDDARTIAATARRLLAEIDTSDGIRLLGVGVSGLVDWAQEDLFAEDADDEVPEPAPEPAEPAVRRWTPGQDVRHAVHGDGWVQGSGVGRVTVRFETRWTPPGRIRTFAIDDPDLTERPAVVPESGAAGAG</sequence>
<organism evidence="7 8">
    <name type="scientific">Sporichthya brevicatena</name>
    <dbReference type="NCBI Taxonomy" id="171442"/>
    <lineage>
        <taxon>Bacteria</taxon>
        <taxon>Bacillati</taxon>
        <taxon>Actinomycetota</taxon>
        <taxon>Actinomycetes</taxon>
        <taxon>Sporichthyales</taxon>
        <taxon>Sporichthyaceae</taxon>
        <taxon>Sporichthya</taxon>
    </lineage>
</organism>
<evidence type="ECO:0000256" key="5">
    <source>
        <dbReference type="SAM" id="MobiDB-lite"/>
    </source>
</evidence>
<dbReference type="PANTHER" id="PTHR11076">
    <property type="entry name" value="DNA REPAIR POLYMERASE UMUC / TRANSFERASE FAMILY MEMBER"/>
    <property type="match status" value="1"/>
</dbReference>
<comment type="caution">
    <text evidence="7">The sequence shown here is derived from an EMBL/GenBank/DDBJ whole genome shotgun (WGS) entry which is preliminary data.</text>
</comment>
<dbReference type="SUPFAM" id="SSF100879">
    <property type="entry name" value="Lesion bypass DNA polymerase (Y-family), little finger domain"/>
    <property type="match status" value="1"/>
</dbReference>
<dbReference type="Gene3D" id="3.30.1490.100">
    <property type="entry name" value="DNA polymerase, Y-family, little finger domain"/>
    <property type="match status" value="1"/>
</dbReference>
<comment type="subcellular location">
    <subcellularLocation>
        <location evidence="4">Cytoplasm</location>
    </subcellularLocation>
</comment>
<dbReference type="SUPFAM" id="SSF56672">
    <property type="entry name" value="DNA/RNA polymerases"/>
    <property type="match status" value="1"/>
</dbReference>
<dbReference type="InterPro" id="IPR001126">
    <property type="entry name" value="UmuC"/>
</dbReference>
<evidence type="ECO:0000256" key="1">
    <source>
        <dbReference type="ARBA" id="ARBA00010945"/>
    </source>
</evidence>
<dbReference type="InterPro" id="IPR024728">
    <property type="entry name" value="PolY_HhH_motif"/>
</dbReference>
<keyword evidence="8" id="KW-1185">Reference proteome</keyword>
<feature type="site" description="Substrate discrimination" evidence="4">
    <location>
        <position position="19"/>
    </location>
</feature>
<dbReference type="Proteomes" id="UP001500957">
    <property type="component" value="Unassembled WGS sequence"/>
</dbReference>
<dbReference type="EC" id="2.7.7.7" evidence="4"/>
<feature type="domain" description="UmuC" evidence="6">
    <location>
        <begin position="10"/>
        <end position="192"/>
    </location>
</feature>
<dbReference type="NCBIfam" id="NF002882">
    <property type="entry name" value="PRK03348.1"/>
    <property type="match status" value="1"/>
</dbReference>
<evidence type="ECO:0000313" key="7">
    <source>
        <dbReference type="EMBL" id="GAA0637786.1"/>
    </source>
</evidence>
<keyword evidence="4" id="KW-0460">Magnesium</keyword>
<keyword evidence="4" id="KW-0808">Transferase</keyword>
<dbReference type="NCBIfam" id="NF002677">
    <property type="entry name" value="PRK02406.1"/>
    <property type="match status" value="1"/>
</dbReference>
<dbReference type="InterPro" id="IPR043128">
    <property type="entry name" value="Rev_trsase/Diguanyl_cyclase"/>
</dbReference>
<dbReference type="RefSeq" id="WP_425566245.1">
    <property type="nucleotide sequence ID" value="NZ_BAAAHE010000055.1"/>
</dbReference>
<accession>A0ABN1HCB0</accession>
<keyword evidence="4" id="KW-0227">DNA damage</keyword>
<dbReference type="Pfam" id="PF00817">
    <property type="entry name" value="IMS"/>
    <property type="match status" value="1"/>
</dbReference>
<dbReference type="EMBL" id="BAAAHE010000055">
    <property type="protein sequence ID" value="GAA0637786.1"/>
    <property type="molecule type" value="Genomic_DNA"/>
</dbReference>
<protein>
    <recommendedName>
        <fullName evidence="4">DNA polymerase IV</fullName>
        <shortName evidence="4">Pol IV</shortName>
        <ecNumber evidence="4">2.7.7.7</ecNumber>
    </recommendedName>
</protein>
<dbReference type="InterPro" id="IPR043502">
    <property type="entry name" value="DNA/RNA_pol_sf"/>
</dbReference>
<evidence type="ECO:0000259" key="6">
    <source>
        <dbReference type="PROSITE" id="PS50173"/>
    </source>
</evidence>
<proteinExistence type="inferred from homology"/>
<comment type="function">
    <text evidence="2 4">Poorly processive, error-prone DNA polymerase involved in untargeted mutagenesis. Copies undamaged DNA at stalled replication forks, which arise in vivo from mismatched or misaligned primer ends. These misaligned primers can be extended by PolIV. Exhibits no 3'-5' exonuclease (proofreading) activity. May be involved in translesional synthesis, in conjunction with the beta clamp from PolIII.</text>
</comment>